<evidence type="ECO:0000313" key="1">
    <source>
        <dbReference type="EMBL" id="GMR47698.1"/>
    </source>
</evidence>
<proteinExistence type="predicted"/>
<name>A0AAN5I0W3_9BILA</name>
<keyword evidence="2" id="KW-1185">Reference proteome</keyword>
<dbReference type="Proteomes" id="UP001328107">
    <property type="component" value="Unassembled WGS sequence"/>
</dbReference>
<dbReference type="AlphaFoldDB" id="A0AAN5I0W3"/>
<feature type="non-terminal residue" evidence="1">
    <location>
        <position position="1"/>
    </location>
</feature>
<feature type="non-terminal residue" evidence="1">
    <location>
        <position position="188"/>
    </location>
</feature>
<protein>
    <submittedName>
        <fullName evidence="1">Uncharacterized protein</fullName>
    </submittedName>
</protein>
<reference evidence="2" key="1">
    <citation type="submission" date="2022-10" db="EMBL/GenBank/DDBJ databases">
        <title>Genome assembly of Pristionchus species.</title>
        <authorList>
            <person name="Yoshida K."/>
            <person name="Sommer R.J."/>
        </authorList>
    </citation>
    <scope>NUCLEOTIDE SEQUENCE [LARGE SCALE GENOMIC DNA]</scope>
    <source>
        <strain evidence="2">RS5460</strain>
    </source>
</reference>
<accession>A0AAN5I0W3</accession>
<dbReference type="EMBL" id="BTRK01000004">
    <property type="protein sequence ID" value="GMR47698.1"/>
    <property type="molecule type" value="Genomic_DNA"/>
</dbReference>
<organism evidence="1 2">
    <name type="scientific">Pristionchus mayeri</name>
    <dbReference type="NCBI Taxonomy" id="1317129"/>
    <lineage>
        <taxon>Eukaryota</taxon>
        <taxon>Metazoa</taxon>
        <taxon>Ecdysozoa</taxon>
        <taxon>Nematoda</taxon>
        <taxon>Chromadorea</taxon>
        <taxon>Rhabditida</taxon>
        <taxon>Rhabditina</taxon>
        <taxon>Diplogasteromorpha</taxon>
        <taxon>Diplogasteroidea</taxon>
        <taxon>Neodiplogasteridae</taxon>
        <taxon>Pristionchus</taxon>
    </lineage>
</organism>
<sequence length="188" mass="19925">KVALLSGDLSTERVSISTTQKPAKSCVPSMLTLNISAIQTNPSVVSEKNTGVGSNVPGDCHSQIFDWSVGGVKVDASSPLLSLSLSIGQVTHVCLSLYTNTACGYVKYDILTLATTTTVSPIIGTLSPELKDIQDKLNELIINRCTNVTNGTNLIEELANLKDPNMIVDTLTKVLQGFDLSGNGKETK</sequence>
<comment type="caution">
    <text evidence="1">The sequence shown here is derived from an EMBL/GenBank/DDBJ whole genome shotgun (WGS) entry which is preliminary data.</text>
</comment>
<evidence type="ECO:0000313" key="2">
    <source>
        <dbReference type="Proteomes" id="UP001328107"/>
    </source>
</evidence>
<gene>
    <name evidence="1" type="ORF">PMAYCL1PPCAC_17893</name>
</gene>